<evidence type="ECO:0000313" key="2">
    <source>
        <dbReference type="EMBL" id="TKC98027.1"/>
    </source>
</evidence>
<dbReference type="RefSeq" id="WP_136934952.1">
    <property type="nucleotide sequence ID" value="NZ_SSMQ01000076.1"/>
</dbReference>
<accession>A0A4U1IUH0</accession>
<name>A0A4U1IUH0_9BACT</name>
<dbReference type="EMBL" id="SSMQ01000076">
    <property type="protein sequence ID" value="TKC98027.1"/>
    <property type="molecule type" value="Genomic_DNA"/>
</dbReference>
<sequence>MAYPAKRVAEYAVVVWAAERLRRGLDASASLLCDPSAEGPLLGFPQIVGVRLVRVCEELGLLHRKDERIVGLTPEGERVAEGGEPRVFIPQLGAWAFFWAEDPLLLQPLLRVEPWKEPTAHAEAEERRRRWKSREQETQRPIKQTPRALLELCDAQGMRAPLELPATQDGRPIRLVSLDKNAEIVEAEGELAVEIAFLPGATEGSLRLRGSVAGKNVDQRMPALAGWDHARVFWELLRHNQIADLWNAQTGKLRIPFRSLQREEARKTFRLRLPFKGPEISGLGRFEDMSVEGIPIEPASQEDAQRWFEWLLVDRAAETQWPELYTRNTTELGALFPGFTLRAPAQGDLAHSIRGTERPRPAFWHLQATIDLDGGIQ</sequence>
<dbReference type="AlphaFoldDB" id="A0A4U1IUH0"/>
<feature type="region of interest" description="Disordered" evidence="1">
    <location>
        <begin position="121"/>
        <end position="141"/>
    </location>
</feature>
<gene>
    <name evidence="2" type="ORF">E8A74_42955</name>
</gene>
<dbReference type="OrthoDB" id="5492264at2"/>
<organism evidence="2 3">
    <name type="scientific">Polyangium fumosum</name>
    <dbReference type="NCBI Taxonomy" id="889272"/>
    <lineage>
        <taxon>Bacteria</taxon>
        <taxon>Pseudomonadati</taxon>
        <taxon>Myxococcota</taxon>
        <taxon>Polyangia</taxon>
        <taxon>Polyangiales</taxon>
        <taxon>Polyangiaceae</taxon>
        <taxon>Polyangium</taxon>
    </lineage>
</organism>
<proteinExistence type="predicted"/>
<reference evidence="2 3" key="1">
    <citation type="submission" date="2019-04" db="EMBL/GenBank/DDBJ databases">
        <authorList>
            <person name="Li Y."/>
            <person name="Wang J."/>
        </authorList>
    </citation>
    <scope>NUCLEOTIDE SEQUENCE [LARGE SCALE GENOMIC DNA]</scope>
    <source>
        <strain evidence="2 3">DSM 14668</strain>
    </source>
</reference>
<dbReference type="Proteomes" id="UP000309215">
    <property type="component" value="Unassembled WGS sequence"/>
</dbReference>
<protein>
    <submittedName>
        <fullName evidence="2">Uncharacterized protein</fullName>
    </submittedName>
</protein>
<feature type="compositionally biased region" description="Basic and acidic residues" evidence="1">
    <location>
        <begin position="121"/>
        <end position="140"/>
    </location>
</feature>
<keyword evidence="3" id="KW-1185">Reference proteome</keyword>
<evidence type="ECO:0000313" key="3">
    <source>
        <dbReference type="Proteomes" id="UP000309215"/>
    </source>
</evidence>
<evidence type="ECO:0000256" key="1">
    <source>
        <dbReference type="SAM" id="MobiDB-lite"/>
    </source>
</evidence>
<comment type="caution">
    <text evidence="2">The sequence shown here is derived from an EMBL/GenBank/DDBJ whole genome shotgun (WGS) entry which is preliminary data.</text>
</comment>